<sequence>MQGSTQQTLSIEMPFQLTRCSCRVRLFSLWSSNLAVSKKNYPSHAWRVGLDTDMDSFSALSVYLPVLLFMLELCCKVLLFMLELCCKGELYYIDTLCVYLPVLFMLELCCKASREREWKNILKKETILSTLNRDSKLDFPVIGSLIQHEISALDHAATEGYFLGRVVWCIEVEAKVDQGIVVEDRRIIFLHKAPSSDMMIKHPPVCNQNDLRDAGKLCTQRTTRDDAAVPRSPANKRDLFAAVGALLYPAILLFRSHIPHCSAIRCYESRCIPEGDPHCRLDDGTQHLTECHYANFLDTLWQLNDEKQPVELGHPVTSDRMWCAKMVGTVEYRMGPREIVYRACVPRDGERCRELMRLVPQRIDTAVGHYVKVSMNCTLCSEDACNAAPSVQTTIIPQTILVITLLATVTVFATR</sequence>
<name>A0A7R9E7A6_9NEOP</name>
<dbReference type="AlphaFoldDB" id="A0A7R9E7A6"/>
<organism evidence="1">
    <name type="scientific">Timema monikensis</name>
    <dbReference type="NCBI Taxonomy" id="170555"/>
    <lineage>
        <taxon>Eukaryota</taxon>
        <taxon>Metazoa</taxon>
        <taxon>Ecdysozoa</taxon>
        <taxon>Arthropoda</taxon>
        <taxon>Hexapoda</taxon>
        <taxon>Insecta</taxon>
        <taxon>Pterygota</taxon>
        <taxon>Neoptera</taxon>
        <taxon>Polyneoptera</taxon>
        <taxon>Phasmatodea</taxon>
        <taxon>Timematodea</taxon>
        <taxon>Timematoidea</taxon>
        <taxon>Timematidae</taxon>
        <taxon>Timema</taxon>
    </lineage>
</organism>
<evidence type="ECO:0000313" key="1">
    <source>
        <dbReference type="EMBL" id="CAD7428646.1"/>
    </source>
</evidence>
<accession>A0A7R9E7A6</accession>
<evidence type="ECO:0008006" key="2">
    <source>
        <dbReference type="Google" id="ProtNLM"/>
    </source>
</evidence>
<proteinExistence type="predicted"/>
<dbReference type="EMBL" id="OB793811">
    <property type="protein sequence ID" value="CAD7428646.1"/>
    <property type="molecule type" value="Genomic_DNA"/>
</dbReference>
<gene>
    <name evidence="1" type="ORF">TMSB3V08_LOCUS5443</name>
</gene>
<protein>
    <recommendedName>
        <fullName evidence="2">Protein quiver</fullName>
    </recommendedName>
</protein>
<reference evidence="1" key="1">
    <citation type="submission" date="2020-11" db="EMBL/GenBank/DDBJ databases">
        <authorList>
            <person name="Tran Van P."/>
        </authorList>
    </citation>
    <scope>NUCLEOTIDE SEQUENCE</scope>
</reference>